<dbReference type="EC" id="1.1.1.-" evidence="3"/>
<dbReference type="Pfam" id="PF13602">
    <property type="entry name" value="ADH_zinc_N_2"/>
    <property type="match status" value="1"/>
</dbReference>
<dbReference type="AlphaFoldDB" id="A0A091C3W0"/>
<keyword evidence="3" id="KW-0808">Transferase</keyword>
<dbReference type="GO" id="GO:0008270">
    <property type="term" value="F:zinc ion binding"/>
    <property type="evidence" value="ECO:0007669"/>
    <property type="project" value="InterPro"/>
</dbReference>
<keyword evidence="4" id="KW-1185">Reference proteome</keyword>
<evidence type="ECO:0000256" key="1">
    <source>
        <dbReference type="ARBA" id="ARBA00023002"/>
    </source>
</evidence>
<dbReference type="EC" id="2.3.1.-" evidence="3"/>
<accession>A0A091C3W0</accession>
<reference evidence="3 4" key="1">
    <citation type="submission" date="2014-08" db="EMBL/GenBank/DDBJ databases">
        <title>Genome sequence of Tetragenococcus muriaticus.</title>
        <authorList>
            <person name="Chuea-nongthon C."/>
            <person name="Rodtong S."/>
            <person name="Yongsawatdigul J."/>
            <person name="Steele J.L."/>
            <person name="Liu X.-y."/>
            <person name="Speers J."/>
            <person name="Glasner J.D."/>
            <person name="Neeno-Eckwall E.C."/>
        </authorList>
    </citation>
    <scope>NUCLEOTIDE SEQUENCE [LARGE SCALE GENOMIC DNA]</scope>
    <source>
        <strain evidence="3 4">3MR10-3</strain>
    </source>
</reference>
<dbReference type="Proteomes" id="UP000029381">
    <property type="component" value="Unassembled WGS sequence"/>
</dbReference>
<dbReference type="InterPro" id="IPR011032">
    <property type="entry name" value="GroES-like_sf"/>
</dbReference>
<dbReference type="EC" id="1.-.-.-" evidence="3"/>
<gene>
    <name evidence="3" type="ORF">TMU3MR103_0947</name>
</gene>
<dbReference type="PANTHER" id="PTHR11695:SF294">
    <property type="entry name" value="RETICULON-4-INTERACTING PROTEIN 1, MITOCHONDRIAL"/>
    <property type="match status" value="1"/>
</dbReference>
<dbReference type="InterPro" id="IPR013154">
    <property type="entry name" value="ADH-like_N"/>
</dbReference>
<evidence type="ECO:0000313" key="4">
    <source>
        <dbReference type="Proteomes" id="UP000029381"/>
    </source>
</evidence>
<dbReference type="Gene3D" id="3.90.180.10">
    <property type="entry name" value="Medium-chain alcohol dehydrogenases, catalytic domain"/>
    <property type="match status" value="1"/>
</dbReference>
<evidence type="ECO:0000313" key="3">
    <source>
        <dbReference type="EMBL" id="KFN91614.1"/>
    </source>
</evidence>
<dbReference type="GO" id="GO:0016746">
    <property type="term" value="F:acyltransferase activity"/>
    <property type="evidence" value="ECO:0007669"/>
    <property type="project" value="UniProtKB-KW"/>
</dbReference>
<dbReference type="SUPFAM" id="SSF51735">
    <property type="entry name" value="NAD(P)-binding Rossmann-fold domains"/>
    <property type="match status" value="1"/>
</dbReference>
<keyword evidence="3" id="KW-0012">Acyltransferase</keyword>
<dbReference type="PATRIC" id="fig|1302648.3.peg.919"/>
<dbReference type="PANTHER" id="PTHR11695">
    <property type="entry name" value="ALCOHOL DEHYDROGENASE RELATED"/>
    <property type="match status" value="1"/>
</dbReference>
<comment type="caution">
    <text evidence="3">The sequence shown here is derived from an EMBL/GenBank/DDBJ whole genome shotgun (WGS) entry which is preliminary data.</text>
</comment>
<dbReference type="InterPro" id="IPR002364">
    <property type="entry name" value="Quin_OxRdtase/zeta-crystal_CS"/>
</dbReference>
<dbReference type="PROSITE" id="PS01162">
    <property type="entry name" value="QOR_ZETA_CRYSTAL"/>
    <property type="match status" value="1"/>
</dbReference>
<dbReference type="EMBL" id="JPVT01000085">
    <property type="protein sequence ID" value="KFN91614.1"/>
    <property type="molecule type" value="Genomic_DNA"/>
</dbReference>
<name>A0A091C3W0_9ENTE</name>
<dbReference type="GO" id="GO:0016491">
    <property type="term" value="F:oxidoreductase activity"/>
    <property type="evidence" value="ECO:0007669"/>
    <property type="project" value="UniProtKB-KW"/>
</dbReference>
<evidence type="ECO:0000259" key="2">
    <source>
        <dbReference type="SMART" id="SM00829"/>
    </source>
</evidence>
<protein>
    <submittedName>
        <fullName evidence="3">Zinc-containing alcohol dehydrogenase/quinone oxidoreductase</fullName>
        <ecNumber evidence="3">1.-.-.-</ecNumber>
        <ecNumber evidence="3">1.1.1.-</ecNumber>
        <ecNumber evidence="3">2.3.1.-</ecNumber>
    </submittedName>
</protein>
<dbReference type="InterPro" id="IPR020843">
    <property type="entry name" value="ER"/>
</dbReference>
<dbReference type="Gene3D" id="3.40.50.720">
    <property type="entry name" value="NAD(P)-binding Rossmann-like Domain"/>
    <property type="match status" value="1"/>
</dbReference>
<dbReference type="InterPro" id="IPR050700">
    <property type="entry name" value="YIM1/Zinc_Alcohol_DH_Fams"/>
</dbReference>
<sequence>MTQTMKAMGISQYKQEKLEELTLPLPEISENEVLVEIVAASINPIDLKIRDGKLKLLLHYDMPLVLGNDFAGRIVKIGGKVTKFKVGDEIYGRPKKSKIGTFAEYIGIDQADIALKPKNLTFEEAASIPLVGLTSYQALHDVMQVQPGDKVLIQAGSGGIGTIAIQLAKLMGVYVATTASDRGKDLVTRLGADQIVNYRKENFAEVLSDFDDVYDTLGGQNLLDGFKILKPGGNIVTLSGTPNARFGKEYGVGWFKTMLFGLASAKLTRLEKKYDVDYHFLFMKPSGSQLEILRDYIEDGKLEPIVDRVFSFAQTQEAVEYSESGHAKGKIIIKINE</sequence>
<dbReference type="SMART" id="SM00829">
    <property type="entry name" value="PKS_ER"/>
    <property type="match status" value="1"/>
</dbReference>
<dbReference type="InterPro" id="IPR036291">
    <property type="entry name" value="NAD(P)-bd_dom_sf"/>
</dbReference>
<proteinExistence type="predicted"/>
<organism evidence="3 4">
    <name type="scientific">Tetragenococcus muriaticus 3MR10-3</name>
    <dbReference type="NCBI Taxonomy" id="1302648"/>
    <lineage>
        <taxon>Bacteria</taxon>
        <taxon>Bacillati</taxon>
        <taxon>Bacillota</taxon>
        <taxon>Bacilli</taxon>
        <taxon>Lactobacillales</taxon>
        <taxon>Enterococcaceae</taxon>
        <taxon>Tetragenococcus</taxon>
    </lineage>
</organism>
<dbReference type="SUPFAM" id="SSF50129">
    <property type="entry name" value="GroES-like"/>
    <property type="match status" value="1"/>
</dbReference>
<dbReference type="Pfam" id="PF08240">
    <property type="entry name" value="ADH_N"/>
    <property type="match status" value="1"/>
</dbReference>
<dbReference type="CDD" id="cd05289">
    <property type="entry name" value="MDR_like_2"/>
    <property type="match status" value="1"/>
</dbReference>
<feature type="domain" description="Enoyl reductase (ER)" evidence="2">
    <location>
        <begin position="16"/>
        <end position="333"/>
    </location>
</feature>
<keyword evidence="1 3" id="KW-0560">Oxidoreductase</keyword>